<gene>
    <name evidence="4" type="ORF">IFR04_014644</name>
</gene>
<comment type="caution">
    <text evidence="4">The sequence shown here is derived from an EMBL/GenBank/DDBJ whole genome shotgun (WGS) entry which is preliminary data.</text>
</comment>
<evidence type="ECO:0000259" key="3">
    <source>
        <dbReference type="Pfam" id="PF25485"/>
    </source>
</evidence>
<evidence type="ECO:0000313" key="5">
    <source>
        <dbReference type="Proteomes" id="UP000664132"/>
    </source>
</evidence>
<dbReference type="OrthoDB" id="3559145at2759"/>
<proteinExistence type="predicted"/>
<evidence type="ECO:0000256" key="1">
    <source>
        <dbReference type="SAM" id="MobiDB-lite"/>
    </source>
</evidence>
<dbReference type="EMBL" id="JAFJYH010000398">
    <property type="protein sequence ID" value="KAG4412217.1"/>
    <property type="molecule type" value="Genomic_DNA"/>
</dbReference>
<feature type="signal peptide" evidence="2">
    <location>
        <begin position="1"/>
        <end position="19"/>
    </location>
</feature>
<sequence length="367" mass="37435">MRLQSSIAGLFGLLATSSAMSLDLKRDTCPAGTAPVEVVITTQIYQFQVNINTFIESNTIININGGITININNAPTQLITIVTGTTTVTSTSTATVTATTTLPPPQQSSTTFLLAPAAAGLRRRQTAGNNFVGLDGSVVQSCADAARFTLSAEFLFTASGQFSTSPGTTSELFVPRLTTGSITTSFSITDRLIWTNTAFSGGQARFCVADGSIYSLFSLESTVPNCVLQTLLVVPTAVCDGASSSLETSVATTASTLPISSGSFSNGASFVSSAQTGSDPASATTSSDNTATDVSSAVQTTGTALSSESGSFSATATDSSFASAASSDAATSTFESSSAVSSDAASVTSVVTSFYRPDYMHRQRSGA</sequence>
<name>A0A8H7T4H0_9HELO</name>
<protein>
    <recommendedName>
        <fullName evidence="3">DUF7908 domain-containing protein</fullName>
    </recommendedName>
</protein>
<dbReference type="InterPro" id="IPR057230">
    <property type="entry name" value="DUF7908"/>
</dbReference>
<feature type="compositionally biased region" description="Low complexity" evidence="1">
    <location>
        <begin position="278"/>
        <end position="295"/>
    </location>
</feature>
<reference evidence="4" key="1">
    <citation type="submission" date="2021-02" db="EMBL/GenBank/DDBJ databases">
        <title>Genome sequence Cadophora malorum strain M34.</title>
        <authorList>
            <person name="Stefanovic E."/>
            <person name="Vu D."/>
            <person name="Scully C."/>
            <person name="Dijksterhuis J."/>
            <person name="Roader J."/>
            <person name="Houbraken J."/>
        </authorList>
    </citation>
    <scope>NUCLEOTIDE SEQUENCE</scope>
    <source>
        <strain evidence="4">M34</strain>
    </source>
</reference>
<evidence type="ECO:0000256" key="2">
    <source>
        <dbReference type="SAM" id="SignalP"/>
    </source>
</evidence>
<feature type="chain" id="PRO_5034558778" description="DUF7908 domain-containing protein" evidence="2">
    <location>
        <begin position="20"/>
        <end position="367"/>
    </location>
</feature>
<accession>A0A8H7T4H0</accession>
<organism evidence="4 5">
    <name type="scientific">Cadophora malorum</name>
    <dbReference type="NCBI Taxonomy" id="108018"/>
    <lineage>
        <taxon>Eukaryota</taxon>
        <taxon>Fungi</taxon>
        <taxon>Dikarya</taxon>
        <taxon>Ascomycota</taxon>
        <taxon>Pezizomycotina</taxon>
        <taxon>Leotiomycetes</taxon>
        <taxon>Helotiales</taxon>
        <taxon>Ploettnerulaceae</taxon>
        <taxon>Cadophora</taxon>
    </lineage>
</organism>
<keyword evidence="5" id="KW-1185">Reference proteome</keyword>
<dbReference type="Proteomes" id="UP000664132">
    <property type="component" value="Unassembled WGS sequence"/>
</dbReference>
<evidence type="ECO:0000313" key="4">
    <source>
        <dbReference type="EMBL" id="KAG4412217.1"/>
    </source>
</evidence>
<dbReference type="Pfam" id="PF25485">
    <property type="entry name" value="DUF7908"/>
    <property type="match status" value="1"/>
</dbReference>
<dbReference type="AlphaFoldDB" id="A0A8H7T4H0"/>
<feature type="region of interest" description="Disordered" evidence="1">
    <location>
        <begin position="275"/>
        <end position="295"/>
    </location>
</feature>
<feature type="domain" description="DUF7908" evidence="3">
    <location>
        <begin position="109"/>
        <end position="236"/>
    </location>
</feature>
<keyword evidence="2" id="KW-0732">Signal</keyword>